<evidence type="ECO:0000256" key="4">
    <source>
        <dbReference type="ARBA" id="ARBA00022692"/>
    </source>
</evidence>
<dbReference type="OMA" id="ICVNANS"/>
<feature type="transmembrane region" description="Helical" evidence="7">
    <location>
        <begin position="304"/>
        <end position="322"/>
    </location>
</feature>
<comment type="caution">
    <text evidence="8">The sequence shown here is derived from an EMBL/GenBank/DDBJ whole genome shotgun (WGS) entry which is preliminary data.</text>
</comment>
<proteinExistence type="inferred from homology"/>
<keyword evidence="4 7" id="KW-0812">Transmembrane</keyword>
<protein>
    <recommendedName>
        <fullName evidence="10">Major facilitator superfamily (MFS) profile domain-containing protein</fullName>
    </recommendedName>
</protein>
<keyword evidence="3" id="KW-0813">Transport</keyword>
<name>A0A8S1KWI8_PARPR</name>
<feature type="transmembrane region" description="Helical" evidence="7">
    <location>
        <begin position="371"/>
        <end position="394"/>
    </location>
</feature>
<dbReference type="GO" id="GO:0022857">
    <property type="term" value="F:transmembrane transporter activity"/>
    <property type="evidence" value="ECO:0007669"/>
    <property type="project" value="InterPro"/>
</dbReference>
<accession>A0A8S1KWI8</accession>
<dbReference type="GO" id="GO:0012505">
    <property type="term" value="C:endomembrane system"/>
    <property type="evidence" value="ECO:0007669"/>
    <property type="project" value="UniProtKB-SubCell"/>
</dbReference>
<evidence type="ECO:0000256" key="6">
    <source>
        <dbReference type="ARBA" id="ARBA00023136"/>
    </source>
</evidence>
<evidence type="ECO:0000313" key="9">
    <source>
        <dbReference type="Proteomes" id="UP000688137"/>
    </source>
</evidence>
<keyword evidence="5 7" id="KW-1133">Transmembrane helix</keyword>
<dbReference type="EMBL" id="CAJJDM010000023">
    <property type="protein sequence ID" value="CAD8057056.1"/>
    <property type="molecule type" value="Genomic_DNA"/>
</dbReference>
<reference evidence="8" key="1">
    <citation type="submission" date="2021-01" db="EMBL/GenBank/DDBJ databases">
        <authorList>
            <consortium name="Genoscope - CEA"/>
            <person name="William W."/>
        </authorList>
    </citation>
    <scope>NUCLEOTIDE SEQUENCE</scope>
</reference>
<dbReference type="Pfam" id="PF07690">
    <property type="entry name" value="MFS_1"/>
    <property type="match status" value="1"/>
</dbReference>
<feature type="transmembrane region" description="Helical" evidence="7">
    <location>
        <begin position="406"/>
        <end position="426"/>
    </location>
</feature>
<keyword evidence="6 7" id="KW-0472">Membrane</keyword>
<gene>
    <name evidence="8" type="ORF">PPRIM_AZ9-3.1.T0250234</name>
</gene>
<feature type="transmembrane region" description="Helical" evidence="7">
    <location>
        <begin position="334"/>
        <end position="359"/>
    </location>
</feature>
<evidence type="ECO:0008006" key="10">
    <source>
        <dbReference type="Google" id="ProtNLM"/>
    </source>
</evidence>
<keyword evidence="9" id="KW-1185">Reference proteome</keyword>
<dbReference type="PANTHER" id="PTHR23512">
    <property type="entry name" value="MAJOR FACILITATOR SUPERFAMILY DOMAIN-CONTAINING PROTEIN 1"/>
    <property type="match status" value="1"/>
</dbReference>
<evidence type="ECO:0000256" key="2">
    <source>
        <dbReference type="ARBA" id="ARBA00008335"/>
    </source>
</evidence>
<sequence length="460" mass="52243">MKKQKKQISWHRTNIRWLFLGMTCLFQVGCCICIDFPSVLASQIQSTFNVGQKDINYLFSIYSMPNIVLPFFGGLIIDKIGVKSALLIFCSFLVIGQGLCVQGAYDRDFNLLKLGMLFLGIGGEVCLTVAQSALLTKWFLGQEMSLAFGVQITFIRVGSVIGANWLPKVYIWYGDSFTACMIFCYVFILITMLTSFIQCMLDDRSDKRDREQMSQQEIFELEQQPPVNCRDVSEFKLDYYLLSISCVLSYSAFLILQANGIRMFQIRYNLTISQQTFLYSLPYFISASVTPIIGYFIDQIGKRPIFLIISGNLLLLSTIIYSKNVDCSIEDQCFSLVLLAQLINGIFFALYAPVIWPCIPICVNANSQGTGFGIIGSIQNAGLTIFPIIVGKILFDENPISYQYMIYFLGFITIIANISNINIYFYDIYHDNKLMSPSIKLPEYEVVDEQEELSDNTRIE</sequence>
<dbReference type="AlphaFoldDB" id="A0A8S1KWI8"/>
<feature type="transmembrane region" description="Helical" evidence="7">
    <location>
        <begin position="146"/>
        <end position="166"/>
    </location>
</feature>
<feature type="transmembrane region" description="Helical" evidence="7">
    <location>
        <begin position="172"/>
        <end position="201"/>
    </location>
</feature>
<evidence type="ECO:0000313" key="8">
    <source>
        <dbReference type="EMBL" id="CAD8057056.1"/>
    </source>
</evidence>
<feature type="transmembrane region" description="Helical" evidence="7">
    <location>
        <begin position="57"/>
        <end position="77"/>
    </location>
</feature>
<dbReference type="InterPro" id="IPR052187">
    <property type="entry name" value="MFSD1"/>
</dbReference>
<dbReference type="Proteomes" id="UP000688137">
    <property type="component" value="Unassembled WGS sequence"/>
</dbReference>
<evidence type="ECO:0000256" key="7">
    <source>
        <dbReference type="SAM" id="Phobius"/>
    </source>
</evidence>
<organism evidence="8 9">
    <name type="scientific">Paramecium primaurelia</name>
    <dbReference type="NCBI Taxonomy" id="5886"/>
    <lineage>
        <taxon>Eukaryota</taxon>
        <taxon>Sar</taxon>
        <taxon>Alveolata</taxon>
        <taxon>Ciliophora</taxon>
        <taxon>Intramacronucleata</taxon>
        <taxon>Oligohymenophorea</taxon>
        <taxon>Peniculida</taxon>
        <taxon>Parameciidae</taxon>
        <taxon>Paramecium</taxon>
    </lineage>
</organism>
<feature type="transmembrane region" description="Helical" evidence="7">
    <location>
        <begin position="277"/>
        <end position="297"/>
    </location>
</feature>
<comment type="subcellular location">
    <subcellularLocation>
        <location evidence="1">Endomembrane system</location>
        <topology evidence="1">Multi-pass membrane protein</topology>
    </subcellularLocation>
</comment>
<dbReference type="InterPro" id="IPR011701">
    <property type="entry name" value="MFS"/>
</dbReference>
<evidence type="ECO:0000256" key="3">
    <source>
        <dbReference type="ARBA" id="ARBA00022448"/>
    </source>
</evidence>
<dbReference type="PANTHER" id="PTHR23512:SF3">
    <property type="entry name" value="MAJOR FACILITATOR SUPERFAMILY DOMAIN-CONTAINING PROTEIN 1"/>
    <property type="match status" value="1"/>
</dbReference>
<evidence type="ECO:0000256" key="5">
    <source>
        <dbReference type="ARBA" id="ARBA00022989"/>
    </source>
</evidence>
<feature type="transmembrane region" description="Helical" evidence="7">
    <location>
        <begin position="111"/>
        <end position="134"/>
    </location>
</feature>
<feature type="transmembrane region" description="Helical" evidence="7">
    <location>
        <begin position="84"/>
        <end position="105"/>
    </location>
</feature>
<evidence type="ECO:0000256" key="1">
    <source>
        <dbReference type="ARBA" id="ARBA00004127"/>
    </source>
</evidence>
<feature type="transmembrane region" description="Helical" evidence="7">
    <location>
        <begin position="239"/>
        <end position="257"/>
    </location>
</feature>
<comment type="similarity">
    <text evidence="2">Belongs to the major facilitator superfamily.</text>
</comment>